<dbReference type="EMBL" id="KZ663202">
    <property type="protein sequence ID" value="PPS14952.1"/>
    <property type="molecule type" value="Genomic_DNA"/>
</dbReference>
<keyword evidence="1" id="KW-0472">Membrane</keyword>
<evidence type="ECO:0000313" key="2">
    <source>
        <dbReference type="EMBL" id="PPS14952.1"/>
    </source>
</evidence>
<organism evidence="2 3">
    <name type="scientific">Gossypium barbadense</name>
    <name type="common">Sea Island cotton</name>
    <name type="synonym">Hibiscus barbadensis</name>
    <dbReference type="NCBI Taxonomy" id="3634"/>
    <lineage>
        <taxon>Eukaryota</taxon>
        <taxon>Viridiplantae</taxon>
        <taxon>Streptophyta</taxon>
        <taxon>Embryophyta</taxon>
        <taxon>Tracheophyta</taxon>
        <taxon>Spermatophyta</taxon>
        <taxon>Magnoliopsida</taxon>
        <taxon>eudicotyledons</taxon>
        <taxon>Gunneridae</taxon>
        <taxon>Pentapetalae</taxon>
        <taxon>rosids</taxon>
        <taxon>malvids</taxon>
        <taxon>Malvales</taxon>
        <taxon>Malvaceae</taxon>
        <taxon>Malvoideae</taxon>
        <taxon>Gossypium</taxon>
    </lineage>
</organism>
<gene>
    <name evidence="2" type="ORF">GOBAR_AA05626</name>
</gene>
<protein>
    <submittedName>
        <fullName evidence="2">Uncharacterized protein</fullName>
    </submittedName>
</protein>
<name>A0A2P5YH72_GOSBA</name>
<dbReference type="AlphaFoldDB" id="A0A2P5YH72"/>
<keyword evidence="1" id="KW-1133">Transmembrane helix</keyword>
<proteinExistence type="predicted"/>
<keyword evidence="1" id="KW-0812">Transmembrane</keyword>
<accession>A0A2P5YH72</accession>
<dbReference type="Proteomes" id="UP000239757">
    <property type="component" value="Unassembled WGS sequence"/>
</dbReference>
<feature type="transmembrane region" description="Helical" evidence="1">
    <location>
        <begin position="62"/>
        <end position="80"/>
    </location>
</feature>
<sequence length="180" mass="21209">MRCHIEWKNMEMLAHPLRYASSMPLNCADCWSTCSKYIVECNRMHKHSSRVAGRRTGNGSRWWWKVIIYMLIFIMLVIRMQQYVLFTEGVELTSYILICFITLEPCGVMSPTKSACELKWRDYSVGLEVGIEHWTGLGCMERKPQRCQTNREKLIDGCDLGGWRTRVWLRNHQNIGQERL</sequence>
<evidence type="ECO:0000256" key="1">
    <source>
        <dbReference type="SAM" id="Phobius"/>
    </source>
</evidence>
<evidence type="ECO:0000313" key="3">
    <source>
        <dbReference type="Proteomes" id="UP000239757"/>
    </source>
</evidence>
<reference evidence="2 3" key="1">
    <citation type="submission" date="2015-01" db="EMBL/GenBank/DDBJ databases">
        <title>Genome of allotetraploid Gossypium barbadense reveals genomic plasticity and fiber elongation in cotton evolution.</title>
        <authorList>
            <person name="Chen X."/>
            <person name="Liu X."/>
            <person name="Zhao B."/>
            <person name="Zheng H."/>
            <person name="Hu Y."/>
            <person name="Lu G."/>
            <person name="Yang C."/>
            <person name="Chen J."/>
            <person name="Shan C."/>
            <person name="Zhang L."/>
            <person name="Zhou Y."/>
            <person name="Wang L."/>
            <person name="Guo W."/>
            <person name="Bai Y."/>
            <person name="Ruan J."/>
            <person name="Shangguan X."/>
            <person name="Mao Y."/>
            <person name="Jiang J."/>
            <person name="Zhu Y."/>
            <person name="Lei J."/>
            <person name="Kang H."/>
            <person name="Chen S."/>
            <person name="He X."/>
            <person name="Wang R."/>
            <person name="Wang Y."/>
            <person name="Chen J."/>
            <person name="Wang L."/>
            <person name="Yu S."/>
            <person name="Wang B."/>
            <person name="Wei J."/>
            <person name="Song S."/>
            <person name="Lu X."/>
            <person name="Gao Z."/>
            <person name="Gu W."/>
            <person name="Deng X."/>
            <person name="Ma D."/>
            <person name="Wang S."/>
            <person name="Liang W."/>
            <person name="Fang L."/>
            <person name="Cai C."/>
            <person name="Zhu X."/>
            <person name="Zhou B."/>
            <person name="Zhang Y."/>
            <person name="Chen Z."/>
            <person name="Xu S."/>
            <person name="Zhu R."/>
            <person name="Wang S."/>
            <person name="Zhang T."/>
            <person name="Zhao G."/>
        </authorList>
    </citation>
    <scope>NUCLEOTIDE SEQUENCE [LARGE SCALE GENOMIC DNA]</scope>
    <source>
        <strain evidence="3">cv. Xinhai21</strain>
        <tissue evidence="2">Leaf</tissue>
    </source>
</reference>